<evidence type="ECO:0000256" key="3">
    <source>
        <dbReference type="ARBA" id="ARBA00022771"/>
    </source>
</evidence>
<dbReference type="InterPro" id="IPR044713">
    <property type="entry name" value="DNJA1/2-like"/>
</dbReference>
<dbReference type="PRINTS" id="PR00625">
    <property type="entry name" value="JDOMAIN"/>
</dbReference>
<dbReference type="SMART" id="SM00271">
    <property type="entry name" value="DnaJ"/>
    <property type="match status" value="1"/>
</dbReference>
<dbReference type="InterPro" id="IPR008971">
    <property type="entry name" value="HSP40/DnaJ_pept-bd"/>
</dbReference>
<dbReference type="Gene3D" id="3.10.129.10">
    <property type="entry name" value="Hotdog Thioesterase"/>
    <property type="match status" value="1"/>
</dbReference>
<organism evidence="9 10">
    <name type="scientific">Leishmania donovani</name>
    <dbReference type="NCBI Taxonomy" id="5661"/>
    <lineage>
        <taxon>Eukaryota</taxon>
        <taxon>Discoba</taxon>
        <taxon>Euglenozoa</taxon>
        <taxon>Kinetoplastea</taxon>
        <taxon>Metakinetoplastina</taxon>
        <taxon>Trypanosomatida</taxon>
        <taxon>Trypanosomatidae</taxon>
        <taxon>Leishmaniinae</taxon>
        <taxon>Leishmania</taxon>
    </lineage>
</organism>
<dbReference type="VEuPathDB" id="TriTrypDB:LdCL_210010400"/>
<gene>
    <name evidence="9" type="ORF">CGC20_22615</name>
</gene>
<dbReference type="EMBL" id="RHLD01000035">
    <property type="protein sequence ID" value="TPP54730.1"/>
    <property type="molecule type" value="Genomic_DNA"/>
</dbReference>
<evidence type="ECO:0000256" key="1">
    <source>
        <dbReference type="ARBA" id="ARBA00022723"/>
    </source>
</evidence>
<dbReference type="CDD" id="cd06257">
    <property type="entry name" value="DnaJ"/>
    <property type="match status" value="1"/>
</dbReference>
<feature type="region of interest" description="Disordered" evidence="6">
    <location>
        <begin position="376"/>
        <end position="402"/>
    </location>
</feature>
<evidence type="ECO:0000259" key="8">
    <source>
        <dbReference type="PROSITE" id="PS51188"/>
    </source>
</evidence>
<dbReference type="GO" id="GO:0009408">
    <property type="term" value="P:response to heat"/>
    <property type="evidence" value="ECO:0007669"/>
    <property type="project" value="InterPro"/>
</dbReference>
<dbReference type="CDD" id="cd10719">
    <property type="entry name" value="DnaJ_zf"/>
    <property type="match status" value="1"/>
</dbReference>
<dbReference type="PROSITE" id="PS50076">
    <property type="entry name" value="DNAJ_2"/>
    <property type="match status" value="1"/>
</dbReference>
<sequence>MVRETELYEVLNVSVEADEHEIKRSYRRLALKYHPDKNTGDEAAADMFKKVSNAYEVLSDPEKRQVYDKYGKEGLERGAGEGGGFHDATDIFSMFFGGGARERGEPKPKDIVHELEVKLDDLYNGATKKVMISRDRLCGTCEGSGLKPSGKRITCAQCRGRGVLLRTQQVFPGFHHQVQMRCPACGGEGEIVAASDLCTGCRGKRAVREKSVLEVHIDRGASKSDHFTFTGEGNQEPGIRLSGDVLIFLSVRPHPVFHRINDHLMMRCPITLQEALCGFEVPIEHLDGRQLVIKASPGQVVHSDSAWSVYNEGMPVKGTGGLQKGKLFIYFDVEWPETLPREQIDKIVTALNVPEKPGKLGGHVVELTEYKAAGKFKGGKNGKRGGAAGSRSAGAGRPQGFNGSTQTVEQALWVPVVKHNPAFVESVHRLLRSSPITSLTAAAIGLKLEEVQVALEPDAWHPDKMVASMMAFPVQISAAACDYMLEQQQRQQPKPRELTFGFAISICDSCNTLHVMERLLPASSRHVSVNMQTHCMRNLREEEKVVVVSTIDKMGKRLVYCKTDFFVEAAEPVPEEVVQREKSIKTLAELRAALMHYEKAVSGAHVKSIMSASKPG</sequence>
<dbReference type="AlphaFoldDB" id="A0A504Y923"/>
<dbReference type="PROSITE" id="PS00636">
    <property type="entry name" value="DNAJ_1"/>
    <property type="match status" value="1"/>
</dbReference>
<dbReference type="VEuPathDB" id="TriTrypDB:LdBPK_210550.1"/>
<dbReference type="InterPro" id="IPR012724">
    <property type="entry name" value="DnaJ"/>
</dbReference>
<evidence type="ECO:0000313" key="9">
    <source>
        <dbReference type="EMBL" id="TPP54730.1"/>
    </source>
</evidence>
<dbReference type="Proteomes" id="UP000318821">
    <property type="component" value="Unassembled WGS sequence"/>
</dbReference>
<feature type="domain" description="J" evidence="7">
    <location>
        <begin position="6"/>
        <end position="71"/>
    </location>
</feature>
<dbReference type="PROSITE" id="PS51188">
    <property type="entry name" value="ZF_CR"/>
    <property type="match status" value="1"/>
</dbReference>
<name>A0A504Y923_LEIDO</name>
<dbReference type="FunFam" id="2.10.230.10:FF:000001">
    <property type="entry name" value="DnaJ subfamily A member 2"/>
    <property type="match status" value="1"/>
</dbReference>
<dbReference type="Pfam" id="PF01556">
    <property type="entry name" value="DnaJ_C"/>
    <property type="match status" value="1"/>
</dbReference>
<accession>A0A504Y923</accession>
<dbReference type="GO" id="GO:0008270">
    <property type="term" value="F:zinc ion binding"/>
    <property type="evidence" value="ECO:0007669"/>
    <property type="project" value="UniProtKB-KW"/>
</dbReference>
<evidence type="ECO:0000259" key="7">
    <source>
        <dbReference type="PROSITE" id="PS50076"/>
    </source>
</evidence>
<feature type="domain" description="CR-type" evidence="8">
    <location>
        <begin position="125"/>
        <end position="210"/>
    </location>
</feature>
<dbReference type="Gene3D" id="1.10.287.110">
    <property type="entry name" value="DnaJ domain"/>
    <property type="match status" value="1"/>
</dbReference>
<dbReference type="Pfam" id="PF00226">
    <property type="entry name" value="DnaJ"/>
    <property type="match status" value="1"/>
</dbReference>
<dbReference type="VEuPathDB" id="TriTrypDB:LDHU3_21.0600"/>
<dbReference type="InterPro" id="IPR018253">
    <property type="entry name" value="DnaJ_domain_CS"/>
</dbReference>
<dbReference type="CDD" id="cd10747">
    <property type="entry name" value="DnaJ_C"/>
    <property type="match status" value="1"/>
</dbReference>
<evidence type="ECO:0000256" key="6">
    <source>
        <dbReference type="SAM" id="MobiDB-lite"/>
    </source>
</evidence>
<keyword evidence="4 5" id="KW-0862">Zinc</keyword>
<dbReference type="GO" id="GO:0030544">
    <property type="term" value="F:Hsp70 protein binding"/>
    <property type="evidence" value="ECO:0007669"/>
    <property type="project" value="InterPro"/>
</dbReference>
<feature type="zinc finger region" description="CR-type" evidence="5">
    <location>
        <begin position="125"/>
        <end position="210"/>
    </location>
</feature>
<dbReference type="VEuPathDB" id="TriTrypDB:LDHU3_21.0590"/>
<keyword evidence="1 5" id="KW-0479">Metal-binding</keyword>
<dbReference type="FunFam" id="2.60.260.20:FF:000033">
    <property type="entry name" value="DnaJ family protein"/>
    <property type="match status" value="1"/>
</dbReference>
<dbReference type="GO" id="GO:0051082">
    <property type="term" value="F:unfolded protein binding"/>
    <property type="evidence" value="ECO:0007669"/>
    <property type="project" value="InterPro"/>
</dbReference>
<dbReference type="SUPFAM" id="SSF49493">
    <property type="entry name" value="HSP40/DnaJ peptide-binding domain"/>
    <property type="match status" value="2"/>
</dbReference>
<keyword evidence="3 5" id="KW-0863">Zinc-finger</keyword>
<comment type="caution">
    <text evidence="9">The sequence shown here is derived from an EMBL/GenBank/DDBJ whole genome shotgun (WGS) entry which is preliminary data.</text>
</comment>
<dbReference type="SUPFAM" id="SSF57938">
    <property type="entry name" value="DnaJ/Hsp40 cysteine-rich domain"/>
    <property type="match status" value="1"/>
</dbReference>
<dbReference type="InterPro" id="IPR002939">
    <property type="entry name" value="DnaJ_C"/>
</dbReference>
<dbReference type="SUPFAM" id="SSF46565">
    <property type="entry name" value="Chaperone J-domain"/>
    <property type="match status" value="1"/>
</dbReference>
<dbReference type="InterPro" id="IPR036410">
    <property type="entry name" value="HSP_DnaJ_Cys-rich_dom_sf"/>
</dbReference>
<dbReference type="VEuPathDB" id="TriTrypDB:LdCL_210010300"/>
<reference evidence="10" key="1">
    <citation type="submission" date="2019-02" db="EMBL/GenBank/DDBJ databases">
        <title>FDA dAtabase for Regulatory Grade micrObial Sequences (FDA-ARGOS): Supporting development and validation of Infectious Disease Dx tests.</title>
        <authorList>
            <person name="Duncan R."/>
            <person name="Fisher C."/>
            <person name="Tallon L."/>
            <person name="Sadzewicz L."/>
            <person name="Sengamalay N."/>
            <person name="Ott S."/>
            <person name="Godinez A."/>
            <person name="Nagaraj S."/>
            <person name="Vavikolanu K."/>
            <person name="Vyas G."/>
            <person name="Nadendla S."/>
            <person name="Aluvathingal J."/>
            <person name="Sichtig H."/>
        </authorList>
    </citation>
    <scope>NUCLEOTIDE SEQUENCE [LARGE SCALE GENOMIC DNA]</scope>
    <source>
        <strain evidence="10">FDAARGOS_360</strain>
    </source>
</reference>
<dbReference type="Pfam" id="PF00684">
    <property type="entry name" value="DnaJ_CXXCXGXG"/>
    <property type="match status" value="1"/>
</dbReference>
<proteinExistence type="inferred from homology"/>
<dbReference type="FunFam" id="1.10.287.110:FF:000074">
    <property type="entry name" value="Heat shock protein DNAJ, putative"/>
    <property type="match status" value="1"/>
</dbReference>
<evidence type="ECO:0000256" key="4">
    <source>
        <dbReference type="ARBA" id="ARBA00022833"/>
    </source>
</evidence>
<dbReference type="GO" id="GO:0005524">
    <property type="term" value="F:ATP binding"/>
    <property type="evidence" value="ECO:0007669"/>
    <property type="project" value="InterPro"/>
</dbReference>
<keyword evidence="2" id="KW-0677">Repeat</keyword>
<dbReference type="InterPro" id="IPR036869">
    <property type="entry name" value="J_dom_sf"/>
</dbReference>
<evidence type="ECO:0000313" key="10">
    <source>
        <dbReference type="Proteomes" id="UP000318821"/>
    </source>
</evidence>
<dbReference type="Gene3D" id="2.60.260.20">
    <property type="entry name" value="Urease metallochaperone UreE, N-terminal domain"/>
    <property type="match status" value="2"/>
</dbReference>
<dbReference type="PANTHER" id="PTHR43888">
    <property type="entry name" value="DNAJ-LIKE-2, ISOFORM A-RELATED"/>
    <property type="match status" value="1"/>
</dbReference>
<dbReference type="GO" id="GO:0006457">
    <property type="term" value="P:protein folding"/>
    <property type="evidence" value="ECO:0007669"/>
    <property type="project" value="InterPro"/>
</dbReference>
<dbReference type="Gene3D" id="2.10.230.10">
    <property type="entry name" value="Heat shock protein DnaJ, cysteine-rich domain"/>
    <property type="match status" value="1"/>
</dbReference>
<evidence type="ECO:0000256" key="5">
    <source>
        <dbReference type="PROSITE-ProRule" id="PRU00546"/>
    </source>
</evidence>
<dbReference type="HAMAP" id="MF_01152">
    <property type="entry name" value="DnaJ"/>
    <property type="match status" value="1"/>
</dbReference>
<evidence type="ECO:0000256" key="2">
    <source>
        <dbReference type="ARBA" id="ARBA00022737"/>
    </source>
</evidence>
<dbReference type="InterPro" id="IPR001623">
    <property type="entry name" value="DnaJ_domain"/>
</dbReference>
<dbReference type="VEuPathDB" id="TriTrypDB:LdBPK_210560.1"/>
<dbReference type="InterPro" id="IPR001305">
    <property type="entry name" value="HSP_DnaJ_Cys-rich_dom"/>
</dbReference>
<protein>
    <submittedName>
        <fullName evidence="9">DnaJ domain family protein</fullName>
    </submittedName>
</protein>